<dbReference type="STRING" id="1137138.A0A067P720"/>
<feature type="signal peptide" evidence="5">
    <location>
        <begin position="1"/>
        <end position="21"/>
    </location>
</feature>
<sequence length="470" mass="50168">MAVNLFARFATLCTLAALVCGLPSLEARGPDPICKQIEDTVSSASDNLTHSLTGQIRYTRGIKHWASSSTQHAKCVVEPGTPEDVAVTLQIVGSTRTPFAVKGGGHASNPGFSSTTGVHITMSRFNQVVYDQASQTATVGAGLVWDDVYSALEPYAVNVVGGRVTNVGVAGFTLGGGYSWKSNQYGLTVDTVTAYELVKPDGAIVTVTHDSDPDLFFALKGIVTKFTLKTFPQTQVWGGLITYTFPHLDAINAATAKFSNEPGVSLLLFYDAPTPPAGIFDDFLAIPHFTKDISTRSFSSLVLASPSDATAGQRGAFHTVPLVSFSENLLKAIVNESVFWGTRLGWKTASFISYDVEPFLPTILAHGTAATAYPPAREQSFLPLNLYFAWGLEIFDSDFHDAIKASAANIRRLAIAEGQASIVDAPHYGNYALFDTPLSDIYGANLPALQVIKSAIDPTNVMGLAGGWKL</sequence>
<evidence type="ECO:0000256" key="4">
    <source>
        <dbReference type="ARBA" id="ARBA00023002"/>
    </source>
</evidence>
<dbReference type="EMBL" id="KL198005">
    <property type="protein sequence ID" value="KDQ31696.1"/>
    <property type="molecule type" value="Genomic_DNA"/>
</dbReference>
<dbReference type="OrthoDB" id="2151789at2759"/>
<feature type="domain" description="FAD-binding PCMH-type" evidence="6">
    <location>
        <begin position="69"/>
        <end position="233"/>
    </location>
</feature>
<evidence type="ECO:0000259" key="6">
    <source>
        <dbReference type="PROSITE" id="PS51387"/>
    </source>
</evidence>
<evidence type="ECO:0000256" key="1">
    <source>
        <dbReference type="ARBA" id="ARBA00005466"/>
    </source>
</evidence>
<evidence type="ECO:0000256" key="5">
    <source>
        <dbReference type="SAM" id="SignalP"/>
    </source>
</evidence>
<dbReference type="SUPFAM" id="SSF56176">
    <property type="entry name" value="FAD-binding/transporter-associated domain-like"/>
    <property type="match status" value="1"/>
</dbReference>
<dbReference type="PANTHER" id="PTHR42973:SF13">
    <property type="entry name" value="FAD-BINDING PCMH-TYPE DOMAIN-CONTAINING PROTEIN"/>
    <property type="match status" value="1"/>
</dbReference>
<dbReference type="AlphaFoldDB" id="A0A067P720"/>
<dbReference type="GO" id="GO:0071949">
    <property type="term" value="F:FAD binding"/>
    <property type="evidence" value="ECO:0007669"/>
    <property type="project" value="InterPro"/>
</dbReference>
<keyword evidence="4" id="KW-0560">Oxidoreductase</keyword>
<dbReference type="GO" id="GO:0016491">
    <property type="term" value="F:oxidoreductase activity"/>
    <property type="evidence" value="ECO:0007669"/>
    <property type="project" value="UniProtKB-KW"/>
</dbReference>
<dbReference type="InterPro" id="IPR006094">
    <property type="entry name" value="Oxid_FAD_bind_N"/>
</dbReference>
<evidence type="ECO:0000313" key="7">
    <source>
        <dbReference type="EMBL" id="KDQ31696.1"/>
    </source>
</evidence>
<dbReference type="InParanoid" id="A0A067P720"/>
<dbReference type="Gene3D" id="3.30.465.10">
    <property type="match status" value="1"/>
</dbReference>
<proteinExistence type="inferred from homology"/>
<name>A0A067P720_PLEO1</name>
<reference evidence="8" key="1">
    <citation type="journal article" date="2014" name="Proc. Natl. Acad. Sci. U.S.A.">
        <title>Extensive sampling of basidiomycete genomes demonstrates inadequacy of the white-rot/brown-rot paradigm for wood decay fungi.</title>
        <authorList>
            <person name="Riley R."/>
            <person name="Salamov A.A."/>
            <person name="Brown D.W."/>
            <person name="Nagy L.G."/>
            <person name="Floudas D."/>
            <person name="Held B.W."/>
            <person name="Levasseur A."/>
            <person name="Lombard V."/>
            <person name="Morin E."/>
            <person name="Otillar R."/>
            <person name="Lindquist E.A."/>
            <person name="Sun H."/>
            <person name="LaButti K.M."/>
            <person name="Schmutz J."/>
            <person name="Jabbour D."/>
            <person name="Luo H."/>
            <person name="Baker S.E."/>
            <person name="Pisabarro A.G."/>
            <person name="Walton J.D."/>
            <person name="Blanchette R.A."/>
            <person name="Henrissat B."/>
            <person name="Martin F."/>
            <person name="Cullen D."/>
            <person name="Hibbett D.S."/>
            <person name="Grigoriev I.V."/>
        </authorList>
    </citation>
    <scope>NUCLEOTIDE SEQUENCE [LARGE SCALE GENOMIC DNA]</scope>
    <source>
        <strain evidence="8">PC15</strain>
    </source>
</reference>
<dbReference type="Proteomes" id="UP000027073">
    <property type="component" value="Unassembled WGS sequence"/>
</dbReference>
<dbReference type="PROSITE" id="PS51387">
    <property type="entry name" value="FAD_PCMH"/>
    <property type="match status" value="1"/>
</dbReference>
<keyword evidence="5" id="KW-0732">Signal</keyword>
<dbReference type="VEuPathDB" id="FungiDB:PLEOSDRAFT_1091801"/>
<keyword evidence="3" id="KW-0274">FAD</keyword>
<evidence type="ECO:0000256" key="3">
    <source>
        <dbReference type="ARBA" id="ARBA00022827"/>
    </source>
</evidence>
<dbReference type="InterPro" id="IPR016166">
    <property type="entry name" value="FAD-bd_PCMH"/>
</dbReference>
<organism evidence="7 8">
    <name type="scientific">Pleurotus ostreatus (strain PC15)</name>
    <name type="common">Oyster mushroom</name>
    <dbReference type="NCBI Taxonomy" id="1137138"/>
    <lineage>
        <taxon>Eukaryota</taxon>
        <taxon>Fungi</taxon>
        <taxon>Dikarya</taxon>
        <taxon>Basidiomycota</taxon>
        <taxon>Agaricomycotina</taxon>
        <taxon>Agaricomycetes</taxon>
        <taxon>Agaricomycetidae</taxon>
        <taxon>Agaricales</taxon>
        <taxon>Pleurotineae</taxon>
        <taxon>Pleurotaceae</taxon>
        <taxon>Pleurotus</taxon>
    </lineage>
</organism>
<evidence type="ECO:0000256" key="2">
    <source>
        <dbReference type="ARBA" id="ARBA00022630"/>
    </source>
</evidence>
<comment type="similarity">
    <text evidence="1">Belongs to the oxygen-dependent FAD-linked oxidoreductase family.</text>
</comment>
<dbReference type="Pfam" id="PF01565">
    <property type="entry name" value="FAD_binding_4"/>
    <property type="match status" value="1"/>
</dbReference>
<dbReference type="InterPro" id="IPR050416">
    <property type="entry name" value="FAD-linked_Oxidoreductase"/>
</dbReference>
<dbReference type="HOGENOM" id="CLU_018354_1_0_1"/>
<dbReference type="PANTHER" id="PTHR42973">
    <property type="entry name" value="BINDING OXIDOREDUCTASE, PUTATIVE (AFU_ORTHOLOGUE AFUA_1G17690)-RELATED"/>
    <property type="match status" value="1"/>
</dbReference>
<protein>
    <recommendedName>
        <fullName evidence="6">FAD-binding PCMH-type domain-containing protein</fullName>
    </recommendedName>
</protein>
<accession>A0A067P720</accession>
<dbReference type="InterPro" id="IPR036318">
    <property type="entry name" value="FAD-bd_PCMH-like_sf"/>
</dbReference>
<gene>
    <name evidence="7" type="ORF">PLEOSDRAFT_1091801</name>
</gene>
<keyword evidence="2" id="KW-0285">Flavoprotein</keyword>
<dbReference type="InterPro" id="IPR016169">
    <property type="entry name" value="FAD-bd_PCMH_sub2"/>
</dbReference>
<evidence type="ECO:0000313" key="8">
    <source>
        <dbReference type="Proteomes" id="UP000027073"/>
    </source>
</evidence>
<feature type="chain" id="PRO_5001642904" description="FAD-binding PCMH-type domain-containing protein" evidence="5">
    <location>
        <begin position="22"/>
        <end position="470"/>
    </location>
</feature>